<name>A0A0L0FZD2_9EUKA</name>
<dbReference type="GO" id="GO:0008270">
    <property type="term" value="F:zinc ion binding"/>
    <property type="evidence" value="ECO:0007669"/>
    <property type="project" value="TreeGrafter"/>
</dbReference>
<dbReference type="STRING" id="667725.A0A0L0FZD2"/>
<dbReference type="eggNOG" id="KOG3946">
    <property type="taxonomic scope" value="Eukaryota"/>
</dbReference>
<dbReference type="SUPFAM" id="SSF53187">
    <property type="entry name" value="Zn-dependent exopeptidases"/>
    <property type="match status" value="1"/>
</dbReference>
<protein>
    <recommendedName>
        <fullName evidence="3">Peptidase M28 domain-containing protein</fullName>
    </recommendedName>
</protein>
<dbReference type="AlphaFoldDB" id="A0A0L0FZD2"/>
<evidence type="ECO:0000256" key="1">
    <source>
        <dbReference type="ARBA" id="ARBA00022679"/>
    </source>
</evidence>
<dbReference type="GeneID" id="25906276"/>
<keyword evidence="2" id="KW-0012">Acyltransferase</keyword>
<sequence length="174" mass="19581">MARACARTARQYINSEPTYCTMSSPDGELQSNDGSANGTSGSNYTVLQGIEVFMLLDLIGGTRPTFHSFDPSTDFLFMRLIDLENKLGSFQQLSDTVGHPYFQPISNSLSRPQIGDDHTPFAERNVPIAHLIQWPFPKFWHKLEDNESIIDPDATMDMMRVLAAFLAEYFHLSV</sequence>
<evidence type="ECO:0000256" key="2">
    <source>
        <dbReference type="ARBA" id="ARBA00023315"/>
    </source>
</evidence>
<dbReference type="Proteomes" id="UP000054560">
    <property type="component" value="Unassembled WGS sequence"/>
</dbReference>
<organism evidence="4 5">
    <name type="scientific">Sphaeroforma arctica JP610</name>
    <dbReference type="NCBI Taxonomy" id="667725"/>
    <lineage>
        <taxon>Eukaryota</taxon>
        <taxon>Ichthyosporea</taxon>
        <taxon>Ichthyophonida</taxon>
        <taxon>Sphaeroforma</taxon>
    </lineage>
</organism>
<proteinExistence type="predicted"/>
<dbReference type="InterPro" id="IPR007484">
    <property type="entry name" value="Peptidase_M28"/>
</dbReference>
<dbReference type="PANTHER" id="PTHR12283">
    <property type="entry name" value="GLUTAMINYL-PEPTIDE CYCLOTRANSFERASE"/>
    <property type="match status" value="1"/>
</dbReference>
<evidence type="ECO:0000313" key="4">
    <source>
        <dbReference type="EMBL" id="KNC81921.1"/>
    </source>
</evidence>
<feature type="domain" description="Peptidase M28" evidence="3">
    <location>
        <begin position="38"/>
        <end position="165"/>
    </location>
</feature>
<dbReference type="Gene3D" id="3.40.630.10">
    <property type="entry name" value="Zn peptidases"/>
    <property type="match status" value="1"/>
</dbReference>
<dbReference type="RefSeq" id="XP_014155823.1">
    <property type="nucleotide sequence ID" value="XM_014300348.1"/>
</dbReference>
<evidence type="ECO:0000313" key="5">
    <source>
        <dbReference type="Proteomes" id="UP000054560"/>
    </source>
</evidence>
<dbReference type="GO" id="GO:0016603">
    <property type="term" value="F:glutaminyl-peptide cyclotransferase activity"/>
    <property type="evidence" value="ECO:0007669"/>
    <property type="project" value="TreeGrafter"/>
</dbReference>
<accession>A0A0L0FZD2</accession>
<dbReference type="InterPro" id="IPR040234">
    <property type="entry name" value="QC/QCL"/>
</dbReference>
<reference evidence="4 5" key="1">
    <citation type="submission" date="2011-02" db="EMBL/GenBank/DDBJ databases">
        <title>The Genome Sequence of Sphaeroforma arctica JP610.</title>
        <authorList>
            <consortium name="The Broad Institute Genome Sequencing Platform"/>
            <person name="Russ C."/>
            <person name="Cuomo C."/>
            <person name="Young S.K."/>
            <person name="Zeng Q."/>
            <person name="Gargeya S."/>
            <person name="Alvarado L."/>
            <person name="Berlin A."/>
            <person name="Chapman S.B."/>
            <person name="Chen Z."/>
            <person name="Freedman E."/>
            <person name="Gellesch M."/>
            <person name="Goldberg J."/>
            <person name="Griggs A."/>
            <person name="Gujja S."/>
            <person name="Heilman E."/>
            <person name="Heiman D."/>
            <person name="Howarth C."/>
            <person name="Mehta T."/>
            <person name="Neiman D."/>
            <person name="Pearson M."/>
            <person name="Roberts A."/>
            <person name="Saif S."/>
            <person name="Shea T."/>
            <person name="Shenoy N."/>
            <person name="Sisk P."/>
            <person name="Stolte C."/>
            <person name="Sykes S."/>
            <person name="White J."/>
            <person name="Yandava C."/>
            <person name="Burger G."/>
            <person name="Gray M.W."/>
            <person name="Holland P.W.H."/>
            <person name="King N."/>
            <person name="Lang F.B.F."/>
            <person name="Roger A.J."/>
            <person name="Ruiz-Trillo I."/>
            <person name="Haas B."/>
            <person name="Nusbaum C."/>
            <person name="Birren B."/>
        </authorList>
    </citation>
    <scope>NUCLEOTIDE SEQUENCE [LARGE SCALE GENOMIC DNA]</scope>
    <source>
        <strain evidence="4 5">JP610</strain>
    </source>
</reference>
<dbReference type="OrthoDB" id="3907302at2759"/>
<dbReference type="EMBL" id="KQ241979">
    <property type="protein sequence ID" value="KNC81921.1"/>
    <property type="molecule type" value="Genomic_DNA"/>
</dbReference>
<dbReference type="PANTHER" id="PTHR12283:SF6">
    <property type="entry name" value="GLUTAMINYL-PEPTIDE CYCLOTRANSFERASE-RELATED"/>
    <property type="match status" value="1"/>
</dbReference>
<keyword evidence="5" id="KW-1185">Reference proteome</keyword>
<evidence type="ECO:0000259" key="3">
    <source>
        <dbReference type="Pfam" id="PF04389"/>
    </source>
</evidence>
<gene>
    <name evidence="4" type="ORF">SARC_05772</name>
</gene>
<keyword evidence="1" id="KW-0808">Transferase</keyword>
<dbReference type="Pfam" id="PF04389">
    <property type="entry name" value="Peptidase_M28"/>
    <property type="match status" value="1"/>
</dbReference>